<dbReference type="InParanoid" id="A0A7J7CZC4"/>
<dbReference type="PANTHER" id="PTHR21477">
    <property type="entry name" value="ZGC:172139"/>
    <property type="match status" value="1"/>
</dbReference>
<keyword evidence="1" id="KW-0812">Transmembrane</keyword>
<dbReference type="Proteomes" id="UP000593562">
    <property type="component" value="Unassembled WGS sequence"/>
</dbReference>
<evidence type="ECO:0000313" key="3">
    <source>
        <dbReference type="Proteomes" id="UP000593562"/>
    </source>
</evidence>
<dbReference type="OrthoDB" id="1641131at2759"/>
<keyword evidence="1" id="KW-0472">Membrane</keyword>
<dbReference type="EMBL" id="JAAARO010000012">
    <property type="protein sequence ID" value="KAF5739437.1"/>
    <property type="molecule type" value="Genomic_DNA"/>
</dbReference>
<evidence type="ECO:0000256" key="1">
    <source>
        <dbReference type="SAM" id="Phobius"/>
    </source>
</evidence>
<protein>
    <submittedName>
        <fullName evidence="2">Putative Carbohydrate-binding protein</fullName>
    </submittedName>
</protein>
<evidence type="ECO:0000313" key="2">
    <source>
        <dbReference type="EMBL" id="KAF5739437.1"/>
    </source>
</evidence>
<keyword evidence="3" id="KW-1185">Reference proteome</keyword>
<dbReference type="PANTHER" id="PTHR21477:SF12">
    <property type="entry name" value="PROTEIN PHLOEM PROTEIN 2-LIKE A10"/>
    <property type="match status" value="1"/>
</dbReference>
<dbReference type="AlphaFoldDB" id="A0A7J7CZC4"/>
<proteinExistence type="predicted"/>
<sequence>MDLGLVNKALNFSRRKKKWLVLLAVFGLSGYGAYRVFNLPSVAEKRRRLTKLVGALIAVGEMVSDSSEIISVVSRDLKQFLQSDTDEIPNSLKQISKIAGSKEFSESLARVSEAITLGILRGCRSHAESDNELDGRGVNTSFTDRMMEKMLSNSGTGFASVVVGSFARNLVMGFYANGGSPNNQGNVLQCRSNPEDVPRWVNVVCDYRCKELIGDCIQRFVGTAVAVFLDKTMHIKTYDELFAGMTNPKHQTDVRDMLVYICNGAVETIVKTSHQVLTGSNSNANSSSTCSTVEHSENATATKDNCFKQEAYSNQVKEDSSFGNIQSSGWVGMSSTLALSRNRKFVSDVTGRVAFETLTSLVEFLLWKLSDGLKRSVHVAHKDAVESGMQIVRYVGAKSSVIVTICLALYLHVMGGTRVMMPA</sequence>
<accession>A0A7J7CZC4</accession>
<reference evidence="2 3" key="1">
    <citation type="journal article" date="2020" name="Nat. Commun.">
        <title>Genome of Tripterygium wilfordii and identification of cytochrome P450 involved in triptolide biosynthesis.</title>
        <authorList>
            <person name="Tu L."/>
            <person name="Su P."/>
            <person name="Zhang Z."/>
            <person name="Gao L."/>
            <person name="Wang J."/>
            <person name="Hu T."/>
            <person name="Zhou J."/>
            <person name="Zhang Y."/>
            <person name="Zhao Y."/>
            <person name="Liu Y."/>
            <person name="Song Y."/>
            <person name="Tong Y."/>
            <person name="Lu Y."/>
            <person name="Yang J."/>
            <person name="Xu C."/>
            <person name="Jia M."/>
            <person name="Peters R.J."/>
            <person name="Huang L."/>
            <person name="Gao W."/>
        </authorList>
    </citation>
    <scope>NUCLEOTIDE SEQUENCE [LARGE SCALE GENOMIC DNA]</scope>
    <source>
        <strain evidence="3">cv. XIE 37</strain>
        <tissue evidence="2">Leaf</tissue>
    </source>
</reference>
<organism evidence="2 3">
    <name type="scientific">Tripterygium wilfordii</name>
    <name type="common">Thunder God vine</name>
    <dbReference type="NCBI Taxonomy" id="458696"/>
    <lineage>
        <taxon>Eukaryota</taxon>
        <taxon>Viridiplantae</taxon>
        <taxon>Streptophyta</taxon>
        <taxon>Embryophyta</taxon>
        <taxon>Tracheophyta</taxon>
        <taxon>Spermatophyta</taxon>
        <taxon>Magnoliopsida</taxon>
        <taxon>eudicotyledons</taxon>
        <taxon>Gunneridae</taxon>
        <taxon>Pentapetalae</taxon>
        <taxon>rosids</taxon>
        <taxon>fabids</taxon>
        <taxon>Celastrales</taxon>
        <taxon>Celastraceae</taxon>
        <taxon>Tripterygium</taxon>
    </lineage>
</organism>
<dbReference type="InterPro" id="IPR019141">
    <property type="entry name" value="DUF2045"/>
</dbReference>
<feature type="transmembrane region" description="Helical" evidence="1">
    <location>
        <begin position="391"/>
        <end position="411"/>
    </location>
</feature>
<dbReference type="FunCoup" id="A0A7J7CZC4">
    <property type="interactions" value="942"/>
</dbReference>
<keyword evidence="1" id="KW-1133">Transmembrane helix</keyword>
<gene>
    <name evidence="2" type="ORF">HS088_TW12G00643</name>
</gene>
<name>A0A7J7CZC4_TRIWF</name>
<comment type="caution">
    <text evidence="2">The sequence shown here is derived from an EMBL/GenBank/DDBJ whole genome shotgun (WGS) entry which is preliminary data.</text>
</comment>